<name>F8KYV9_PARAV</name>
<accession>F8KYV9</accession>
<dbReference type="AlphaFoldDB" id="F8KYV9"/>
<dbReference type="KEGG" id="puv:PUV_11250"/>
<evidence type="ECO:0000313" key="1">
    <source>
        <dbReference type="EMBL" id="CCB86075.1"/>
    </source>
</evidence>
<reference evidence="1 2" key="2">
    <citation type="journal article" date="2011" name="Mol. Biol. Evol.">
        <title>Unity in variety--the pan-genome of the Chlamydiae.</title>
        <authorList>
            <person name="Collingro A."/>
            <person name="Tischler P."/>
            <person name="Weinmaier T."/>
            <person name="Penz T."/>
            <person name="Heinz E."/>
            <person name="Brunham R.C."/>
            <person name="Read T.D."/>
            <person name="Bavoil P.M."/>
            <person name="Sachse K."/>
            <person name="Kahane S."/>
            <person name="Friedman M.G."/>
            <person name="Rattei T."/>
            <person name="Myers G.S."/>
            <person name="Horn M."/>
        </authorList>
    </citation>
    <scope>NUCLEOTIDE SEQUENCE [LARGE SCALE GENOMIC DNA]</scope>
    <source>
        <strain evidence="2">UV7</strain>
    </source>
</reference>
<dbReference type="HOGENOM" id="CLU_3390650_0_0_0"/>
<proteinExistence type="predicted"/>
<dbReference type="STRING" id="765952.PUV_11250"/>
<keyword evidence="2" id="KW-1185">Reference proteome</keyword>
<sequence length="32" mass="3720">MILISKKFVMCLYQKSAEAKTSIVIKQIDKFN</sequence>
<organism evidence="1 2">
    <name type="scientific">Parachlamydia acanthamoebae (strain UV7)</name>
    <dbReference type="NCBI Taxonomy" id="765952"/>
    <lineage>
        <taxon>Bacteria</taxon>
        <taxon>Pseudomonadati</taxon>
        <taxon>Chlamydiota</taxon>
        <taxon>Chlamydiia</taxon>
        <taxon>Parachlamydiales</taxon>
        <taxon>Parachlamydiaceae</taxon>
        <taxon>Parachlamydia</taxon>
    </lineage>
</organism>
<dbReference type="Proteomes" id="UP000000495">
    <property type="component" value="Chromosome"/>
</dbReference>
<reference key="1">
    <citation type="journal article" date="2011" name="Mol. Biol. Evol.">
        <title>Unity in variety -- the pan-genome of the Chlamydiae.</title>
        <authorList>
            <person name="Collingro A."/>
            <person name="Tischler P."/>
            <person name="Weinmaier T."/>
            <person name="Penz T."/>
            <person name="Heinz E."/>
            <person name="Brunham R.C."/>
            <person name="Read T.D."/>
            <person name="Bavoil P.M."/>
            <person name="Sachse K."/>
            <person name="Kahane S."/>
            <person name="Friedman M.G."/>
            <person name="Rattei T."/>
            <person name="Myers G.S.A."/>
            <person name="Horn M."/>
        </authorList>
    </citation>
    <scope>NUCLEOTIDE SEQUENCE</scope>
    <source>
        <strain>UV7</strain>
    </source>
</reference>
<gene>
    <name evidence="1" type="ordered locus">PUV_11250</name>
</gene>
<dbReference type="EMBL" id="FR872580">
    <property type="protein sequence ID" value="CCB86075.1"/>
    <property type="molecule type" value="Genomic_DNA"/>
</dbReference>
<protein>
    <submittedName>
        <fullName evidence="1">Uncharacterized protein</fullName>
    </submittedName>
</protein>
<evidence type="ECO:0000313" key="2">
    <source>
        <dbReference type="Proteomes" id="UP000000495"/>
    </source>
</evidence>